<feature type="compositionally biased region" description="Basic and acidic residues" evidence="1">
    <location>
        <begin position="1"/>
        <end position="15"/>
    </location>
</feature>
<dbReference type="Proteomes" id="UP000434172">
    <property type="component" value="Unassembled WGS sequence"/>
</dbReference>
<proteinExistence type="predicted"/>
<comment type="caution">
    <text evidence="2">The sequence shown here is derived from an EMBL/GenBank/DDBJ whole genome shotgun (WGS) entry which is preliminary data.</text>
</comment>
<sequence>MKLEPRKGRGSEHASSRPTNLGLPPLSALELWDTYLTEQVPRRRAFLFFLRAGAEKETVAADAAAAVPGLGHLSNLHNNSRPMWASSTSYCKLPFFRLHTFHFWKGGLVTLNPGRRRAVHFGGGRSPRLCDLESLGSLRLSGDGKVYQTQSQSETTGKAADLPRLAESTKHDTFDVDFRRSRAVDVDLDVVLVVGKLQPGRWGGAWRGDTESKDTTTTSSSSLALSAFRYAQSLAGRLPMPCDVPDSCMNLPVPTQCSSRAWGDR</sequence>
<keyword evidence="3" id="KW-1185">Reference proteome</keyword>
<evidence type="ECO:0000313" key="2">
    <source>
        <dbReference type="EMBL" id="KAF0326369.1"/>
    </source>
</evidence>
<dbReference type="EMBL" id="WOWK01000030">
    <property type="protein sequence ID" value="KAF0326369.1"/>
    <property type="molecule type" value="Genomic_DNA"/>
</dbReference>
<dbReference type="AlphaFoldDB" id="A0A8H3WG15"/>
<accession>A0A8H3WG15</accession>
<gene>
    <name evidence="2" type="ORF">GQ607_006269</name>
</gene>
<name>A0A8H3WG15_9PEZI</name>
<reference evidence="2 3" key="1">
    <citation type="submission" date="2019-12" db="EMBL/GenBank/DDBJ databases">
        <title>A genome sequence resource for the geographically widespread anthracnose pathogen Colletotrichum asianum.</title>
        <authorList>
            <person name="Meng Y."/>
        </authorList>
    </citation>
    <scope>NUCLEOTIDE SEQUENCE [LARGE SCALE GENOMIC DNA]</scope>
    <source>
        <strain evidence="2 3">ICMP 18580</strain>
    </source>
</reference>
<evidence type="ECO:0000256" key="1">
    <source>
        <dbReference type="SAM" id="MobiDB-lite"/>
    </source>
</evidence>
<feature type="region of interest" description="Disordered" evidence="1">
    <location>
        <begin position="1"/>
        <end position="21"/>
    </location>
</feature>
<organism evidence="2 3">
    <name type="scientific">Colletotrichum asianum</name>
    <dbReference type="NCBI Taxonomy" id="702518"/>
    <lineage>
        <taxon>Eukaryota</taxon>
        <taxon>Fungi</taxon>
        <taxon>Dikarya</taxon>
        <taxon>Ascomycota</taxon>
        <taxon>Pezizomycotina</taxon>
        <taxon>Sordariomycetes</taxon>
        <taxon>Hypocreomycetidae</taxon>
        <taxon>Glomerellales</taxon>
        <taxon>Glomerellaceae</taxon>
        <taxon>Colletotrichum</taxon>
        <taxon>Colletotrichum gloeosporioides species complex</taxon>
    </lineage>
</organism>
<evidence type="ECO:0000313" key="3">
    <source>
        <dbReference type="Proteomes" id="UP000434172"/>
    </source>
</evidence>
<dbReference type="OrthoDB" id="10648642at2759"/>
<protein>
    <submittedName>
        <fullName evidence="2">Uncharacterized protein</fullName>
    </submittedName>
</protein>